<name>A0ABC8V2R3_9AQUA</name>
<evidence type="ECO:0000313" key="1">
    <source>
        <dbReference type="EMBL" id="CAK9187648.1"/>
    </source>
</evidence>
<keyword evidence="2" id="KW-1185">Reference proteome</keyword>
<dbReference type="Proteomes" id="UP001642360">
    <property type="component" value="Unassembled WGS sequence"/>
</dbReference>
<protein>
    <submittedName>
        <fullName evidence="1">Uncharacterized protein</fullName>
    </submittedName>
</protein>
<organism evidence="1 2">
    <name type="scientific">Ilex paraguariensis</name>
    <name type="common">yerba mate</name>
    <dbReference type="NCBI Taxonomy" id="185542"/>
    <lineage>
        <taxon>Eukaryota</taxon>
        <taxon>Viridiplantae</taxon>
        <taxon>Streptophyta</taxon>
        <taxon>Embryophyta</taxon>
        <taxon>Tracheophyta</taxon>
        <taxon>Spermatophyta</taxon>
        <taxon>Magnoliopsida</taxon>
        <taxon>eudicotyledons</taxon>
        <taxon>Gunneridae</taxon>
        <taxon>Pentapetalae</taxon>
        <taxon>asterids</taxon>
        <taxon>campanulids</taxon>
        <taxon>Aquifoliales</taxon>
        <taxon>Aquifoliaceae</taxon>
        <taxon>Ilex</taxon>
    </lineage>
</organism>
<evidence type="ECO:0000313" key="2">
    <source>
        <dbReference type="Proteomes" id="UP001642360"/>
    </source>
</evidence>
<sequence>MLMVLLEGQLDASVVASLAMAEGQSLCQRLGKETERDMEIDRAEESRERDEEYKGSRSFTIFNEVGSVATN</sequence>
<dbReference type="EMBL" id="CAUOFW020010057">
    <property type="protein sequence ID" value="CAK9187648.1"/>
    <property type="molecule type" value="Genomic_DNA"/>
</dbReference>
<accession>A0ABC8V2R3</accession>
<dbReference type="AlphaFoldDB" id="A0ABC8V2R3"/>
<reference evidence="1 2" key="1">
    <citation type="submission" date="2024-02" db="EMBL/GenBank/DDBJ databases">
        <authorList>
            <person name="Vignale AGUSTIN F."/>
            <person name="Sosa J E."/>
            <person name="Modenutti C."/>
        </authorList>
    </citation>
    <scope>NUCLEOTIDE SEQUENCE [LARGE SCALE GENOMIC DNA]</scope>
</reference>
<comment type="caution">
    <text evidence="1">The sequence shown here is derived from an EMBL/GenBank/DDBJ whole genome shotgun (WGS) entry which is preliminary data.</text>
</comment>
<gene>
    <name evidence="1" type="ORF">ILEXP_LOCUS58225</name>
</gene>
<proteinExistence type="predicted"/>